<reference evidence="2" key="2">
    <citation type="submission" date="2023-06" db="EMBL/GenBank/DDBJ databases">
        <authorList>
            <consortium name="Lawrence Berkeley National Laboratory"/>
            <person name="Mondo S.J."/>
            <person name="Hensen N."/>
            <person name="Bonometti L."/>
            <person name="Westerberg I."/>
            <person name="Brannstrom I.O."/>
            <person name="Guillou S."/>
            <person name="Cros-Aarteil S."/>
            <person name="Calhoun S."/>
            <person name="Haridas S."/>
            <person name="Kuo A."/>
            <person name="Pangilinan J."/>
            <person name="Riley R."/>
            <person name="Labutti K."/>
            <person name="Andreopoulos B."/>
            <person name="Lipzen A."/>
            <person name="Chen C."/>
            <person name="Yanf M."/>
            <person name="Daum C."/>
            <person name="Ng V."/>
            <person name="Clum A."/>
            <person name="Steindorff A."/>
            <person name="Ohm R."/>
            <person name="Martin F."/>
            <person name="Silar P."/>
            <person name="Natvig D."/>
            <person name="Lalanne C."/>
            <person name="Gautier V."/>
            <person name="Ament-Velasquez S.L."/>
            <person name="Kruys A."/>
            <person name="Hutchinson M.I."/>
            <person name="Powell A.J."/>
            <person name="Barry K."/>
            <person name="Miller A.N."/>
            <person name="Grigoriev I.V."/>
            <person name="Debuchy R."/>
            <person name="Gladieux P."/>
            <person name="Thoren M.H."/>
            <person name="Johannesson H."/>
        </authorList>
    </citation>
    <scope>NUCLEOTIDE SEQUENCE</scope>
    <source>
        <strain evidence="2">CBS 333.67</strain>
    </source>
</reference>
<dbReference type="RefSeq" id="XP_062722848.1">
    <property type="nucleotide sequence ID" value="XM_062862134.1"/>
</dbReference>
<evidence type="ECO:0000313" key="3">
    <source>
        <dbReference type="Proteomes" id="UP001273166"/>
    </source>
</evidence>
<dbReference type="GeneID" id="87880963"/>
<dbReference type="EMBL" id="JAUDZG010000003">
    <property type="protein sequence ID" value="KAK3307068.1"/>
    <property type="molecule type" value="Genomic_DNA"/>
</dbReference>
<reference evidence="2" key="1">
    <citation type="journal article" date="2023" name="Mol. Phylogenet. Evol.">
        <title>Genome-scale phylogeny and comparative genomics of the fungal order Sordariales.</title>
        <authorList>
            <person name="Hensen N."/>
            <person name="Bonometti L."/>
            <person name="Westerberg I."/>
            <person name="Brannstrom I.O."/>
            <person name="Guillou S."/>
            <person name="Cros-Aarteil S."/>
            <person name="Calhoun S."/>
            <person name="Haridas S."/>
            <person name="Kuo A."/>
            <person name="Mondo S."/>
            <person name="Pangilinan J."/>
            <person name="Riley R."/>
            <person name="LaButti K."/>
            <person name="Andreopoulos B."/>
            <person name="Lipzen A."/>
            <person name="Chen C."/>
            <person name="Yan M."/>
            <person name="Daum C."/>
            <person name="Ng V."/>
            <person name="Clum A."/>
            <person name="Steindorff A."/>
            <person name="Ohm R.A."/>
            <person name="Martin F."/>
            <person name="Silar P."/>
            <person name="Natvig D.O."/>
            <person name="Lalanne C."/>
            <person name="Gautier V."/>
            <person name="Ament-Velasquez S.L."/>
            <person name="Kruys A."/>
            <person name="Hutchinson M.I."/>
            <person name="Powell A.J."/>
            <person name="Barry K."/>
            <person name="Miller A.N."/>
            <person name="Grigoriev I.V."/>
            <person name="Debuchy R."/>
            <person name="Gladieux P."/>
            <person name="Hiltunen Thoren M."/>
            <person name="Johannesson H."/>
        </authorList>
    </citation>
    <scope>NUCLEOTIDE SEQUENCE</scope>
    <source>
        <strain evidence="2">CBS 333.67</strain>
    </source>
</reference>
<sequence>MGGGRKIPYPKHVWSPAGGWYAQPANWKANTAVFGLAIFGITALVWKLSADREYRHHMPEPDRFYPSRKYVITVSCVLGDDSADEASALVGANRSSSTRGSRRRPSKRSLHNVASLSSWGSLCLVLYMKSRSYSDAPFRSSSWWKHGEQRVLSRMSGHLPACLCLAVFVCALTRQLRCSPILHSNAGCVRKTMNPFISPFA</sequence>
<dbReference type="PANTHER" id="PTHR34286">
    <property type="entry name" value="TRANSMEMBRANE PROTEIN"/>
    <property type="match status" value="1"/>
</dbReference>
<protein>
    <submittedName>
        <fullName evidence="2">Uncharacterized protein</fullName>
    </submittedName>
</protein>
<feature type="compositionally biased region" description="Basic residues" evidence="1">
    <location>
        <begin position="100"/>
        <end position="109"/>
    </location>
</feature>
<comment type="caution">
    <text evidence="2">The sequence shown here is derived from an EMBL/GenBank/DDBJ whole genome shotgun (WGS) entry which is preliminary data.</text>
</comment>
<feature type="region of interest" description="Disordered" evidence="1">
    <location>
        <begin position="90"/>
        <end position="109"/>
    </location>
</feature>
<dbReference type="AlphaFoldDB" id="A0AAJ0M305"/>
<keyword evidence="3" id="KW-1185">Reference proteome</keyword>
<organism evidence="2 3">
    <name type="scientific">Chaetomium strumarium</name>
    <dbReference type="NCBI Taxonomy" id="1170767"/>
    <lineage>
        <taxon>Eukaryota</taxon>
        <taxon>Fungi</taxon>
        <taxon>Dikarya</taxon>
        <taxon>Ascomycota</taxon>
        <taxon>Pezizomycotina</taxon>
        <taxon>Sordariomycetes</taxon>
        <taxon>Sordariomycetidae</taxon>
        <taxon>Sordariales</taxon>
        <taxon>Chaetomiaceae</taxon>
        <taxon>Chaetomium</taxon>
    </lineage>
</organism>
<evidence type="ECO:0000256" key="1">
    <source>
        <dbReference type="SAM" id="MobiDB-lite"/>
    </source>
</evidence>
<gene>
    <name evidence="2" type="ORF">B0T15DRAFT_163652</name>
</gene>
<proteinExistence type="predicted"/>
<dbReference type="PANTHER" id="PTHR34286:SF1">
    <property type="entry name" value="TRANSMEMBRANE PROTEIN"/>
    <property type="match status" value="1"/>
</dbReference>
<accession>A0AAJ0M305</accession>
<name>A0AAJ0M305_9PEZI</name>
<evidence type="ECO:0000313" key="2">
    <source>
        <dbReference type="EMBL" id="KAK3307068.1"/>
    </source>
</evidence>
<dbReference type="Proteomes" id="UP001273166">
    <property type="component" value="Unassembled WGS sequence"/>
</dbReference>